<evidence type="ECO:0000313" key="1">
    <source>
        <dbReference type="EMBL" id="KKM22165.1"/>
    </source>
</evidence>
<organism evidence="1">
    <name type="scientific">marine sediment metagenome</name>
    <dbReference type="NCBI Taxonomy" id="412755"/>
    <lineage>
        <taxon>unclassified sequences</taxon>
        <taxon>metagenomes</taxon>
        <taxon>ecological metagenomes</taxon>
    </lineage>
</organism>
<dbReference type="EMBL" id="LAZR01013395">
    <property type="protein sequence ID" value="KKM22165.1"/>
    <property type="molecule type" value="Genomic_DNA"/>
</dbReference>
<name>A0A0F9L371_9ZZZZ</name>
<protein>
    <submittedName>
        <fullName evidence="1">Uncharacterized protein</fullName>
    </submittedName>
</protein>
<gene>
    <name evidence="1" type="ORF">LCGC14_1628130</name>
</gene>
<sequence length="213" mass="22782">MADTITVLDGIQFQKETTSDVWTIDDARAEVVKTLDFHIPYSAKAARVIFNGTFDPDGGRFHARVKATLVTSNTTPTKTANTQVMEWSTITPPAVLDSGALDCSASFYTDLHVDIAQSSVTANTTGIEIIVQIRKEDSLDEWTDLPGGRITALAGFTAVKSDFAAQEAAGQTELSVTNPATGGLDNIGKFIFLEDTVSIAQCEIAFIVSQTGD</sequence>
<dbReference type="AlphaFoldDB" id="A0A0F9L371"/>
<accession>A0A0F9L371</accession>
<reference evidence="1" key="1">
    <citation type="journal article" date="2015" name="Nature">
        <title>Complex archaea that bridge the gap between prokaryotes and eukaryotes.</title>
        <authorList>
            <person name="Spang A."/>
            <person name="Saw J.H."/>
            <person name="Jorgensen S.L."/>
            <person name="Zaremba-Niedzwiedzka K."/>
            <person name="Martijn J."/>
            <person name="Lind A.E."/>
            <person name="van Eijk R."/>
            <person name="Schleper C."/>
            <person name="Guy L."/>
            <person name="Ettema T.J."/>
        </authorList>
    </citation>
    <scope>NUCLEOTIDE SEQUENCE</scope>
</reference>
<proteinExistence type="predicted"/>
<comment type="caution">
    <text evidence="1">The sequence shown here is derived from an EMBL/GenBank/DDBJ whole genome shotgun (WGS) entry which is preliminary data.</text>
</comment>